<dbReference type="PATRIC" id="fig|34073.19.peg.4179"/>
<protein>
    <submittedName>
        <fullName evidence="6">Putative HTH-type transcriptional regulatorc</fullName>
    </submittedName>
</protein>
<dbReference type="Pfam" id="PF03466">
    <property type="entry name" value="LysR_substrate"/>
    <property type="match status" value="1"/>
</dbReference>
<dbReference type="NCBIfam" id="NF002964">
    <property type="entry name" value="PRK03635.1"/>
    <property type="match status" value="1"/>
</dbReference>
<keyword evidence="2" id="KW-0805">Transcription regulation</keyword>
<gene>
    <name evidence="6" type="ORF">VPARA_40810</name>
</gene>
<dbReference type="AlphaFoldDB" id="A0A0H2LYB3"/>
<dbReference type="Pfam" id="PF00126">
    <property type="entry name" value="HTH_1"/>
    <property type="match status" value="1"/>
</dbReference>
<evidence type="ECO:0000313" key="6">
    <source>
        <dbReference type="EMBL" id="KLN54776.1"/>
    </source>
</evidence>
<evidence type="ECO:0000256" key="2">
    <source>
        <dbReference type="ARBA" id="ARBA00023015"/>
    </source>
</evidence>
<dbReference type="InterPro" id="IPR036388">
    <property type="entry name" value="WH-like_DNA-bd_sf"/>
</dbReference>
<dbReference type="InterPro" id="IPR017685">
    <property type="entry name" value="ArgP"/>
</dbReference>
<sequence length="305" mass="32412">MLDYAALNALAAVVREGSFERAARALNVTPSAVSQRVKLLEERTGGALLVRGQPCVATEAGQQLCRHIERVGMLEHELREALPALGMGGGNGEGAERVTVRVAVNADSLATWFMAAAAAFAKQEASALLDLTVDDQDHTAERLRSGAVLAAVTALAQPVAGCNSEALGAMHYVAAASPEFVERYFARGVGARTLAHAPSLVFDRKDRLQARWVRRICHRSIETPRHWLPSAQGFVEAARAGMGWGMLPASMAADAMRTGALVELVPGSVLQVPLYWQQARAAPQLLERLKAAVRAAAGSGAHALR</sequence>
<dbReference type="SUPFAM" id="SSF46785">
    <property type="entry name" value="Winged helix' DNA-binding domain"/>
    <property type="match status" value="1"/>
</dbReference>
<dbReference type="RefSeq" id="WP_047785799.1">
    <property type="nucleotide sequence ID" value="NZ_JZWI01000021.1"/>
</dbReference>
<dbReference type="InterPro" id="IPR000847">
    <property type="entry name" value="LysR_HTH_N"/>
</dbReference>
<dbReference type="NCBIfam" id="NF009888">
    <property type="entry name" value="PRK13348.1"/>
    <property type="match status" value="1"/>
</dbReference>
<dbReference type="SUPFAM" id="SSF53850">
    <property type="entry name" value="Periplasmic binding protein-like II"/>
    <property type="match status" value="1"/>
</dbReference>
<keyword evidence="4" id="KW-0804">Transcription</keyword>
<dbReference type="InterPro" id="IPR005119">
    <property type="entry name" value="LysR_subst-bd"/>
</dbReference>
<comment type="similarity">
    <text evidence="1">Belongs to the LysR transcriptional regulatory family.</text>
</comment>
<keyword evidence="7" id="KW-1185">Reference proteome</keyword>
<dbReference type="NCBIfam" id="TIGR03298">
    <property type="entry name" value="argP"/>
    <property type="match status" value="1"/>
</dbReference>
<dbReference type="GO" id="GO:0003700">
    <property type="term" value="F:DNA-binding transcription factor activity"/>
    <property type="evidence" value="ECO:0007669"/>
    <property type="project" value="InterPro"/>
</dbReference>
<accession>A0A0H2LYB3</accession>
<feature type="domain" description="HTH lysR-type" evidence="5">
    <location>
        <begin position="2"/>
        <end position="58"/>
    </location>
</feature>
<evidence type="ECO:0000256" key="3">
    <source>
        <dbReference type="ARBA" id="ARBA00023125"/>
    </source>
</evidence>
<proteinExistence type="inferred from homology"/>
<evidence type="ECO:0000256" key="1">
    <source>
        <dbReference type="ARBA" id="ARBA00009437"/>
    </source>
</evidence>
<dbReference type="InterPro" id="IPR036390">
    <property type="entry name" value="WH_DNA-bd_sf"/>
</dbReference>
<keyword evidence="3" id="KW-0238">DNA-binding</keyword>
<dbReference type="EMBL" id="JZWI01000021">
    <property type="protein sequence ID" value="KLN54776.1"/>
    <property type="molecule type" value="Genomic_DNA"/>
</dbReference>
<dbReference type="PANTHER" id="PTHR30579:SF2">
    <property type="entry name" value="HTH-TYPE TRANSCRIPTIONAL REGULATOR ARGP"/>
    <property type="match status" value="1"/>
</dbReference>
<dbReference type="PANTHER" id="PTHR30579">
    <property type="entry name" value="TRANSCRIPTIONAL REGULATOR"/>
    <property type="match status" value="1"/>
</dbReference>
<dbReference type="Gene3D" id="1.10.10.10">
    <property type="entry name" value="Winged helix-like DNA-binding domain superfamily/Winged helix DNA-binding domain"/>
    <property type="match status" value="1"/>
</dbReference>
<reference evidence="6 7" key="1">
    <citation type="submission" date="2015-03" db="EMBL/GenBank/DDBJ databases">
        <title>Genome sequence of Variovorax paradoxus TBEA6.</title>
        <authorList>
            <person name="Poehlein A."/>
            <person name="Schuldes J."/>
            <person name="Wuebbeler J.H."/>
            <person name="Hiessl S."/>
            <person name="Steinbuechel A."/>
            <person name="Daniel R."/>
        </authorList>
    </citation>
    <scope>NUCLEOTIDE SEQUENCE [LARGE SCALE GENOMIC DNA]</scope>
    <source>
        <strain evidence="6 7">TBEA6</strain>
    </source>
</reference>
<evidence type="ECO:0000256" key="4">
    <source>
        <dbReference type="ARBA" id="ARBA00023163"/>
    </source>
</evidence>
<dbReference type="Proteomes" id="UP000035170">
    <property type="component" value="Unassembled WGS sequence"/>
</dbReference>
<dbReference type="Gene3D" id="3.40.190.290">
    <property type="match status" value="1"/>
</dbReference>
<name>A0A0H2LYB3_VARPD</name>
<evidence type="ECO:0000313" key="7">
    <source>
        <dbReference type="Proteomes" id="UP000035170"/>
    </source>
</evidence>
<evidence type="ECO:0000259" key="5">
    <source>
        <dbReference type="PROSITE" id="PS50931"/>
    </source>
</evidence>
<dbReference type="PROSITE" id="PS50931">
    <property type="entry name" value="HTH_LYSR"/>
    <property type="match status" value="1"/>
</dbReference>
<dbReference type="InterPro" id="IPR050176">
    <property type="entry name" value="LTTR"/>
</dbReference>
<dbReference type="GO" id="GO:0003677">
    <property type="term" value="F:DNA binding"/>
    <property type="evidence" value="ECO:0007669"/>
    <property type="project" value="UniProtKB-KW"/>
</dbReference>
<organism evidence="6 7">
    <name type="scientific">Variovorax paradoxus</name>
    <dbReference type="NCBI Taxonomy" id="34073"/>
    <lineage>
        <taxon>Bacteria</taxon>
        <taxon>Pseudomonadati</taxon>
        <taxon>Pseudomonadota</taxon>
        <taxon>Betaproteobacteria</taxon>
        <taxon>Burkholderiales</taxon>
        <taxon>Comamonadaceae</taxon>
        <taxon>Variovorax</taxon>
    </lineage>
</organism>
<comment type="caution">
    <text evidence="6">The sequence shown here is derived from an EMBL/GenBank/DDBJ whole genome shotgun (WGS) entry which is preliminary data.</text>
</comment>